<evidence type="ECO:0000313" key="1">
    <source>
        <dbReference type="EMBL" id="EGF27122.1"/>
    </source>
</evidence>
<comment type="caution">
    <text evidence="1">The sequence shown here is derived from an EMBL/GenBank/DDBJ whole genome shotgun (WGS) entry which is preliminary data.</text>
</comment>
<reference evidence="1 2" key="1">
    <citation type="journal article" date="2013" name="Mar. Genomics">
        <title>Expression of sulfatases in Rhodopirellula baltica and the diversity of sulfatases in the genus Rhodopirellula.</title>
        <authorList>
            <person name="Wegner C.E."/>
            <person name="Richter-Heitmann T."/>
            <person name="Klindworth A."/>
            <person name="Klockow C."/>
            <person name="Richter M."/>
            <person name="Achstetter T."/>
            <person name="Glockner F.O."/>
            <person name="Harder J."/>
        </authorList>
    </citation>
    <scope>NUCLEOTIDE SEQUENCE [LARGE SCALE GENOMIC DNA]</scope>
    <source>
        <strain evidence="1 2">WH47</strain>
    </source>
</reference>
<protein>
    <submittedName>
        <fullName evidence="1">Uncharacterized protein</fullName>
    </submittedName>
</protein>
<dbReference type="Proteomes" id="UP000006222">
    <property type="component" value="Unassembled WGS sequence"/>
</dbReference>
<dbReference type="EMBL" id="AFAR01000160">
    <property type="protein sequence ID" value="EGF27122.1"/>
    <property type="molecule type" value="Genomic_DNA"/>
</dbReference>
<sequence>MRQSIKASCSQFAMRSQCIATQPHSALQKDLPAMATTFPTQRTLLFAAILAATAFGGIRTQTASADWGSLVHQMHVGYHRNVAWPDPFNEVDALQVVMPFEAMKRNGWRMHNTIGHELFRGGDGALLAAGQNRVRWIATQAPETRREIYVLRGASQAETQSRLKSVRDAVDNYVLDGQPQPQVLVTTIEPATSPGVMATKINRERLEQMAAPKLPTTSAAGQAGITQ</sequence>
<gene>
    <name evidence="1" type="ORF">RBWH47_04730</name>
</gene>
<accession>F2AT83</accession>
<evidence type="ECO:0000313" key="2">
    <source>
        <dbReference type="Proteomes" id="UP000006222"/>
    </source>
</evidence>
<name>F2AT83_RHOBT</name>
<proteinExistence type="predicted"/>
<organism evidence="1 2">
    <name type="scientific">Rhodopirellula baltica WH47</name>
    <dbReference type="NCBI Taxonomy" id="991778"/>
    <lineage>
        <taxon>Bacteria</taxon>
        <taxon>Pseudomonadati</taxon>
        <taxon>Planctomycetota</taxon>
        <taxon>Planctomycetia</taxon>
        <taxon>Pirellulales</taxon>
        <taxon>Pirellulaceae</taxon>
        <taxon>Rhodopirellula</taxon>
    </lineage>
</organism>
<dbReference type="PATRIC" id="fig|991778.3.peg.3109"/>
<dbReference type="AlphaFoldDB" id="F2AT83"/>